<evidence type="ECO:0000256" key="13">
    <source>
        <dbReference type="SAM" id="Phobius"/>
    </source>
</evidence>
<dbReference type="eggNOG" id="COG1477">
    <property type="taxonomic scope" value="Bacteria"/>
</dbReference>
<dbReference type="SUPFAM" id="SSF143631">
    <property type="entry name" value="ApbE-like"/>
    <property type="match status" value="1"/>
</dbReference>
<comment type="catalytic activity">
    <reaction evidence="10 11">
        <text>L-threonyl-[protein] + FAD = FMN-L-threonyl-[protein] + AMP + H(+)</text>
        <dbReference type="Rhea" id="RHEA:36847"/>
        <dbReference type="Rhea" id="RHEA-COMP:11060"/>
        <dbReference type="Rhea" id="RHEA-COMP:11061"/>
        <dbReference type="ChEBI" id="CHEBI:15378"/>
        <dbReference type="ChEBI" id="CHEBI:30013"/>
        <dbReference type="ChEBI" id="CHEBI:57692"/>
        <dbReference type="ChEBI" id="CHEBI:74257"/>
        <dbReference type="ChEBI" id="CHEBI:456215"/>
        <dbReference type="EC" id="2.7.1.180"/>
    </reaction>
</comment>
<dbReference type="PIRSF" id="PIRSF006268">
    <property type="entry name" value="ApbE"/>
    <property type="match status" value="1"/>
</dbReference>
<organism evidence="14 15">
    <name type="scientific">Methylomicrobium album BG8</name>
    <dbReference type="NCBI Taxonomy" id="686340"/>
    <lineage>
        <taxon>Bacteria</taxon>
        <taxon>Pseudomonadati</taxon>
        <taxon>Pseudomonadota</taxon>
        <taxon>Gammaproteobacteria</taxon>
        <taxon>Methylococcales</taxon>
        <taxon>Methylococcaceae</taxon>
        <taxon>Methylomicrobium</taxon>
    </lineage>
</organism>
<dbReference type="PANTHER" id="PTHR30040:SF2">
    <property type="entry name" value="FAD:PROTEIN FMN TRANSFERASE"/>
    <property type="match status" value="1"/>
</dbReference>
<dbReference type="STRING" id="686340.Metal_2948"/>
<evidence type="ECO:0000256" key="11">
    <source>
        <dbReference type="PIRNR" id="PIRNR006268"/>
    </source>
</evidence>
<keyword evidence="13" id="KW-0812">Transmembrane</keyword>
<dbReference type="Pfam" id="PF02424">
    <property type="entry name" value="ApbE"/>
    <property type="match status" value="1"/>
</dbReference>
<dbReference type="AlphaFoldDB" id="H8GMA5"/>
<dbReference type="Proteomes" id="UP000005090">
    <property type="component" value="Chromosome"/>
</dbReference>
<feature type="binding site" evidence="12">
    <location>
        <position position="207"/>
    </location>
    <ligand>
        <name>Mg(2+)</name>
        <dbReference type="ChEBI" id="CHEBI:18420"/>
    </ligand>
</feature>
<evidence type="ECO:0000256" key="6">
    <source>
        <dbReference type="ARBA" id="ARBA00022723"/>
    </source>
</evidence>
<keyword evidence="7 11" id="KW-0274">FAD</keyword>
<evidence type="ECO:0000256" key="8">
    <source>
        <dbReference type="ARBA" id="ARBA00022842"/>
    </source>
</evidence>
<dbReference type="InterPro" id="IPR003374">
    <property type="entry name" value="ApbE-like_sf"/>
</dbReference>
<dbReference type="InterPro" id="IPR024932">
    <property type="entry name" value="ApbE"/>
</dbReference>
<keyword evidence="6 11" id="KW-0479">Metal-binding</keyword>
<dbReference type="PANTHER" id="PTHR30040">
    <property type="entry name" value="THIAMINE BIOSYNTHESIS LIPOPROTEIN APBE"/>
    <property type="match status" value="1"/>
</dbReference>
<evidence type="ECO:0000256" key="4">
    <source>
        <dbReference type="ARBA" id="ARBA00022630"/>
    </source>
</evidence>
<evidence type="ECO:0000256" key="9">
    <source>
        <dbReference type="ARBA" id="ARBA00031306"/>
    </source>
</evidence>
<feature type="binding site" evidence="12">
    <location>
        <position position="324"/>
    </location>
    <ligand>
        <name>Mg(2+)</name>
        <dbReference type="ChEBI" id="CHEBI:18420"/>
    </ligand>
</feature>
<comment type="similarity">
    <text evidence="1 11">Belongs to the ApbE family.</text>
</comment>
<accession>H8GMA5</accession>
<evidence type="ECO:0000256" key="2">
    <source>
        <dbReference type="ARBA" id="ARBA00011955"/>
    </source>
</evidence>
<evidence type="ECO:0000256" key="10">
    <source>
        <dbReference type="ARBA" id="ARBA00048540"/>
    </source>
</evidence>
<sequence>MIRPAPCRDYAPRDFAAPSFPARFSASSRKPRRRRFPPGWPGIITAFLFIAAAGCTQPPPVQQLKGFAQGTSYHISYWSPAPVDAQAVKKAVADEFASLDKLLSNYRPDSVIESFNRHATTDSQEVGPEIVQLVKIAETVHKASQGCYDLTIKPLFTLWGFNGETPAVPDDKAIADTLKQIGMEKLTVVDDTHLGKKQATLQTDLSSIAQGYSVESLSRVLEKHGIGDYMVEIGGELKTRGQKPDQTAWRIALEKPLPGEHTLHKILAMPKASPLAIMTSGTYRHYFDADGRRYGHILDARTGRPVTHDLVSVTVAHPDPTVADAWSTALLCLGEAQGLKTANAEHLAALFIRLQNDQLVESQSDSFAASNLVTHP</sequence>
<comment type="cofactor">
    <cofactor evidence="12">
        <name>Mg(2+)</name>
        <dbReference type="ChEBI" id="CHEBI:18420"/>
    </cofactor>
    <cofactor evidence="12">
        <name>Mn(2+)</name>
        <dbReference type="ChEBI" id="CHEBI:29035"/>
    </cofactor>
    <text evidence="12">Magnesium. Can also use manganese.</text>
</comment>
<evidence type="ECO:0000256" key="12">
    <source>
        <dbReference type="PIRSR" id="PIRSR006268-2"/>
    </source>
</evidence>
<gene>
    <name evidence="14" type="ORF">Metal_2948</name>
</gene>
<dbReference type="HOGENOM" id="CLU_044403_0_0_6"/>
<evidence type="ECO:0000256" key="7">
    <source>
        <dbReference type="ARBA" id="ARBA00022827"/>
    </source>
</evidence>
<proteinExistence type="inferred from homology"/>
<evidence type="ECO:0000256" key="5">
    <source>
        <dbReference type="ARBA" id="ARBA00022679"/>
    </source>
</evidence>
<feature type="transmembrane region" description="Helical" evidence="13">
    <location>
        <begin position="36"/>
        <end position="54"/>
    </location>
</feature>
<keyword evidence="13" id="KW-0472">Membrane</keyword>
<feature type="binding site" evidence="12">
    <location>
        <position position="328"/>
    </location>
    <ligand>
        <name>Mg(2+)</name>
        <dbReference type="ChEBI" id="CHEBI:18420"/>
    </ligand>
</feature>
<dbReference type="EC" id="2.7.1.180" evidence="2 11"/>
<reference evidence="14 15" key="1">
    <citation type="journal article" date="2013" name="Genome Announc.">
        <title>Genome Sequence of the Obligate Gammaproteobacterial Methanotroph Methylomicrobium album Strain BG8.</title>
        <authorList>
            <person name="Kits K.D."/>
            <person name="Kalyuzhnaya M.G."/>
            <person name="Klotz M.G."/>
            <person name="Jetten M.S."/>
            <person name="Op den Camp H.J."/>
            <person name="Vuilleumier S."/>
            <person name="Bringel F."/>
            <person name="Dispirito A.A."/>
            <person name="Murrell J.C."/>
            <person name="Bruce D."/>
            <person name="Cheng J.F."/>
            <person name="Copeland A."/>
            <person name="Goodwin L."/>
            <person name="Hauser L."/>
            <person name="Lajus A."/>
            <person name="Land M.L."/>
            <person name="Lapidus A."/>
            <person name="Lucas S."/>
            <person name="Medigue C."/>
            <person name="Pitluck S."/>
            <person name="Woyke T."/>
            <person name="Zeytun A."/>
            <person name="Stein L.Y."/>
        </authorList>
    </citation>
    <scope>NUCLEOTIDE SEQUENCE [LARGE SCALE GENOMIC DNA]</scope>
    <source>
        <strain evidence="14 15">BG8</strain>
    </source>
</reference>
<evidence type="ECO:0000313" key="15">
    <source>
        <dbReference type="Proteomes" id="UP000005090"/>
    </source>
</evidence>
<evidence type="ECO:0000256" key="1">
    <source>
        <dbReference type="ARBA" id="ARBA00008282"/>
    </source>
</evidence>
<protein>
    <recommendedName>
        <fullName evidence="3 11">FAD:protein FMN transferase</fullName>
        <ecNumber evidence="2 11">2.7.1.180</ecNumber>
    </recommendedName>
    <alternativeName>
        <fullName evidence="9 11">Flavin transferase</fullName>
    </alternativeName>
</protein>
<keyword evidence="15" id="KW-1185">Reference proteome</keyword>
<dbReference type="GO" id="GO:0016740">
    <property type="term" value="F:transferase activity"/>
    <property type="evidence" value="ECO:0007669"/>
    <property type="project" value="UniProtKB-UniRule"/>
</dbReference>
<keyword evidence="13" id="KW-1133">Transmembrane helix</keyword>
<keyword evidence="4 11" id="KW-0285">Flavoprotein</keyword>
<dbReference type="GO" id="GO:0046872">
    <property type="term" value="F:metal ion binding"/>
    <property type="evidence" value="ECO:0007669"/>
    <property type="project" value="UniProtKB-UniRule"/>
</dbReference>
<evidence type="ECO:0000256" key="3">
    <source>
        <dbReference type="ARBA" id="ARBA00016337"/>
    </source>
</evidence>
<dbReference type="EMBL" id="CM001475">
    <property type="protein sequence ID" value="EIC30629.1"/>
    <property type="molecule type" value="Genomic_DNA"/>
</dbReference>
<keyword evidence="5 11" id="KW-0808">Transferase</keyword>
<dbReference type="Gene3D" id="3.10.520.10">
    <property type="entry name" value="ApbE-like domains"/>
    <property type="match status" value="1"/>
</dbReference>
<keyword evidence="8 11" id="KW-0460">Magnesium</keyword>
<evidence type="ECO:0000313" key="14">
    <source>
        <dbReference type="EMBL" id="EIC30629.1"/>
    </source>
</evidence>
<name>H8GMA5_METAL</name>
<keyword evidence="14" id="KW-0449">Lipoprotein</keyword>